<dbReference type="RefSeq" id="WP_344649365.1">
    <property type="nucleotide sequence ID" value="NZ_BAAAGX010000010.1"/>
</dbReference>
<dbReference type="CDD" id="cd06170">
    <property type="entry name" value="LuxR_C_like"/>
    <property type="match status" value="1"/>
</dbReference>
<dbReference type="PANTHER" id="PTHR43214">
    <property type="entry name" value="TWO-COMPONENT RESPONSE REGULATOR"/>
    <property type="match status" value="1"/>
</dbReference>
<comment type="caution">
    <text evidence="8">The sequence shown here is derived from an EMBL/GenBank/DDBJ whole genome shotgun (WGS) entry which is preliminary data.</text>
</comment>
<dbReference type="SUPFAM" id="SSF46894">
    <property type="entry name" value="C-terminal effector domain of the bipartite response regulators"/>
    <property type="match status" value="1"/>
</dbReference>
<evidence type="ECO:0000256" key="2">
    <source>
        <dbReference type="ARBA" id="ARBA00023015"/>
    </source>
</evidence>
<organism evidence="8 9">
    <name type="scientific">Cryptosporangium japonicum</name>
    <dbReference type="NCBI Taxonomy" id="80872"/>
    <lineage>
        <taxon>Bacteria</taxon>
        <taxon>Bacillati</taxon>
        <taxon>Actinomycetota</taxon>
        <taxon>Actinomycetes</taxon>
        <taxon>Cryptosporangiales</taxon>
        <taxon>Cryptosporangiaceae</taxon>
        <taxon>Cryptosporangium</taxon>
    </lineage>
</organism>
<dbReference type="SUPFAM" id="SSF52172">
    <property type="entry name" value="CheY-like"/>
    <property type="match status" value="1"/>
</dbReference>
<dbReference type="SMART" id="SM00421">
    <property type="entry name" value="HTH_LUXR"/>
    <property type="match status" value="1"/>
</dbReference>
<evidence type="ECO:0000256" key="5">
    <source>
        <dbReference type="PROSITE-ProRule" id="PRU00169"/>
    </source>
</evidence>
<keyword evidence="1 5" id="KW-0597">Phosphoprotein</keyword>
<dbReference type="InterPro" id="IPR000792">
    <property type="entry name" value="Tscrpt_reg_LuxR_C"/>
</dbReference>
<dbReference type="PROSITE" id="PS50043">
    <property type="entry name" value="HTH_LUXR_2"/>
    <property type="match status" value="1"/>
</dbReference>
<feature type="domain" description="HTH luxR-type" evidence="6">
    <location>
        <begin position="148"/>
        <end position="213"/>
    </location>
</feature>
<accession>A0ABP3DWG5</accession>
<evidence type="ECO:0000256" key="3">
    <source>
        <dbReference type="ARBA" id="ARBA00023125"/>
    </source>
</evidence>
<dbReference type="InterPro" id="IPR011006">
    <property type="entry name" value="CheY-like_superfamily"/>
</dbReference>
<dbReference type="SMART" id="SM00448">
    <property type="entry name" value="REC"/>
    <property type="match status" value="1"/>
</dbReference>
<evidence type="ECO:0000313" key="8">
    <source>
        <dbReference type="EMBL" id="GAA0242148.1"/>
    </source>
</evidence>
<dbReference type="InterPro" id="IPR001789">
    <property type="entry name" value="Sig_transdc_resp-reg_receiver"/>
</dbReference>
<feature type="domain" description="Response regulatory" evidence="7">
    <location>
        <begin position="3"/>
        <end position="120"/>
    </location>
</feature>
<keyword evidence="4" id="KW-0804">Transcription</keyword>
<dbReference type="InterPro" id="IPR016032">
    <property type="entry name" value="Sig_transdc_resp-reg_C-effctor"/>
</dbReference>
<reference evidence="9" key="1">
    <citation type="journal article" date="2019" name="Int. J. Syst. Evol. Microbiol.">
        <title>The Global Catalogue of Microorganisms (GCM) 10K type strain sequencing project: providing services to taxonomists for standard genome sequencing and annotation.</title>
        <authorList>
            <consortium name="The Broad Institute Genomics Platform"/>
            <consortium name="The Broad Institute Genome Sequencing Center for Infectious Disease"/>
            <person name="Wu L."/>
            <person name="Ma J."/>
        </authorList>
    </citation>
    <scope>NUCLEOTIDE SEQUENCE [LARGE SCALE GENOMIC DNA]</scope>
    <source>
        <strain evidence="9">JCM 10425</strain>
    </source>
</reference>
<dbReference type="PANTHER" id="PTHR43214:SF24">
    <property type="entry name" value="TRANSCRIPTIONAL REGULATORY PROTEIN NARL-RELATED"/>
    <property type="match status" value="1"/>
</dbReference>
<protein>
    <submittedName>
        <fullName evidence="8">Response regulator transcription factor</fullName>
    </submittedName>
</protein>
<dbReference type="Proteomes" id="UP001500967">
    <property type="component" value="Unassembled WGS sequence"/>
</dbReference>
<dbReference type="InterPro" id="IPR058245">
    <property type="entry name" value="NreC/VraR/RcsB-like_REC"/>
</dbReference>
<keyword evidence="9" id="KW-1185">Reference proteome</keyword>
<feature type="modified residue" description="4-aspartylphosphate" evidence="5">
    <location>
        <position position="54"/>
    </location>
</feature>
<keyword evidence="2" id="KW-0805">Transcription regulation</keyword>
<sequence length="220" mass="23105">MIRIVVAERHALVRAGLVTLFGAAPDFDVVGESGDAEEVVALIAGTGPDVVALDVRMLERDDLTAVEKIVANAEVPPEIAVLTNSDLDGSLRLALSAGATGLLLKETPPDQLVAAMRCIAGGATVVAPGLRGRLAEAYLAQHRSVAAAIEAFDRLTAREAEVFQLVVRGLSNLEIATFLTVGESTVKTHVRRIMAKLGLSSRARLVVAAYESGLVAREFA</sequence>
<keyword evidence="3" id="KW-0238">DNA-binding</keyword>
<dbReference type="PROSITE" id="PS50110">
    <property type="entry name" value="RESPONSE_REGULATORY"/>
    <property type="match status" value="1"/>
</dbReference>
<name>A0ABP3DWG5_9ACTN</name>
<dbReference type="Pfam" id="PF00196">
    <property type="entry name" value="GerE"/>
    <property type="match status" value="1"/>
</dbReference>
<dbReference type="EMBL" id="BAAAGX010000010">
    <property type="protein sequence ID" value="GAA0242148.1"/>
    <property type="molecule type" value="Genomic_DNA"/>
</dbReference>
<dbReference type="PRINTS" id="PR00038">
    <property type="entry name" value="HTHLUXR"/>
</dbReference>
<dbReference type="CDD" id="cd17535">
    <property type="entry name" value="REC_NarL-like"/>
    <property type="match status" value="1"/>
</dbReference>
<dbReference type="Gene3D" id="3.40.50.2300">
    <property type="match status" value="1"/>
</dbReference>
<evidence type="ECO:0000259" key="7">
    <source>
        <dbReference type="PROSITE" id="PS50110"/>
    </source>
</evidence>
<evidence type="ECO:0000259" key="6">
    <source>
        <dbReference type="PROSITE" id="PS50043"/>
    </source>
</evidence>
<evidence type="ECO:0000313" key="9">
    <source>
        <dbReference type="Proteomes" id="UP001500967"/>
    </source>
</evidence>
<evidence type="ECO:0000256" key="1">
    <source>
        <dbReference type="ARBA" id="ARBA00022553"/>
    </source>
</evidence>
<dbReference type="Pfam" id="PF00072">
    <property type="entry name" value="Response_reg"/>
    <property type="match status" value="1"/>
</dbReference>
<evidence type="ECO:0000256" key="4">
    <source>
        <dbReference type="ARBA" id="ARBA00023163"/>
    </source>
</evidence>
<dbReference type="PROSITE" id="PS00622">
    <property type="entry name" value="HTH_LUXR_1"/>
    <property type="match status" value="1"/>
</dbReference>
<proteinExistence type="predicted"/>
<gene>
    <name evidence="8" type="ORF">GCM10009539_29430</name>
</gene>
<dbReference type="InterPro" id="IPR039420">
    <property type="entry name" value="WalR-like"/>
</dbReference>